<protein>
    <submittedName>
        <fullName evidence="7">Pyridoxal-dependent decarboxylase</fullName>
    </submittedName>
</protein>
<dbReference type="Pfam" id="PF00282">
    <property type="entry name" value="Pyridoxal_deC"/>
    <property type="match status" value="1"/>
</dbReference>
<comment type="similarity">
    <text evidence="2 6">Belongs to the group II decarboxylase family.</text>
</comment>
<dbReference type="Gene3D" id="3.90.1150.10">
    <property type="entry name" value="Aspartate Aminotransferase, domain 1"/>
    <property type="match status" value="1"/>
</dbReference>
<accession>A0ABT5K347</accession>
<evidence type="ECO:0000256" key="3">
    <source>
        <dbReference type="ARBA" id="ARBA00022793"/>
    </source>
</evidence>
<dbReference type="Gene3D" id="3.40.640.10">
    <property type="entry name" value="Type I PLP-dependent aspartate aminotransferase-like (Major domain)"/>
    <property type="match status" value="1"/>
</dbReference>
<gene>
    <name evidence="7" type="ORF">OIK44_16110</name>
</gene>
<keyword evidence="5 6" id="KW-0456">Lyase</keyword>
<evidence type="ECO:0000256" key="5">
    <source>
        <dbReference type="ARBA" id="ARBA00023239"/>
    </source>
</evidence>
<dbReference type="EMBL" id="JAQQXR010000006">
    <property type="protein sequence ID" value="MDC8759105.1"/>
    <property type="molecule type" value="Genomic_DNA"/>
</dbReference>
<evidence type="ECO:0000256" key="6">
    <source>
        <dbReference type="RuleBase" id="RU000382"/>
    </source>
</evidence>
<evidence type="ECO:0000313" key="8">
    <source>
        <dbReference type="Proteomes" id="UP001221208"/>
    </source>
</evidence>
<dbReference type="InterPro" id="IPR015421">
    <property type="entry name" value="PyrdxlP-dep_Trfase_major"/>
</dbReference>
<proteinExistence type="inferred from homology"/>
<keyword evidence="4 6" id="KW-0663">Pyridoxal phosphate</keyword>
<comment type="cofactor">
    <cofactor evidence="1 6">
        <name>pyridoxal 5'-phosphate</name>
        <dbReference type="ChEBI" id="CHEBI:597326"/>
    </cofactor>
</comment>
<evidence type="ECO:0000256" key="2">
    <source>
        <dbReference type="ARBA" id="ARBA00009533"/>
    </source>
</evidence>
<comment type="caution">
    <text evidence="7">The sequence shown here is derived from an EMBL/GenBank/DDBJ whole genome shotgun (WGS) entry which is preliminary data.</text>
</comment>
<reference evidence="7 8" key="1">
    <citation type="submission" date="2022-10" db="EMBL/GenBank/DDBJ databases">
        <title>Janthinobacterium sp. hw3 Genome sequencing.</title>
        <authorList>
            <person name="Park S."/>
        </authorList>
    </citation>
    <scope>NUCLEOTIDE SEQUENCE [LARGE SCALE GENOMIC DNA]</scope>
    <source>
        <strain evidence="8">hw3</strain>
    </source>
</reference>
<evidence type="ECO:0000313" key="7">
    <source>
        <dbReference type="EMBL" id="MDC8759105.1"/>
    </source>
</evidence>
<dbReference type="PANTHER" id="PTHR45677:SF8">
    <property type="entry name" value="CYSTEINE SULFINIC ACID DECARBOXYLASE"/>
    <property type="match status" value="1"/>
</dbReference>
<dbReference type="InterPro" id="IPR002129">
    <property type="entry name" value="PyrdxlP-dep_de-COase"/>
</dbReference>
<sequence>MSELFTDELLRRHFDVDGLGLSPAVLETALGMMREWIGARRGHPYPLAAYGQLKRDWSGAALPLDGMDAGALLAELERDVFAHTAQLNHPKYIGHMTQALPWMAVLAEAFIATLNQNQVKIETAYAATLVENKVLGWLHQRVYACDEAFYRDSFADGERPIGNMVGGGTMGNLTALAVAVERQLPGARKAGLFAVLQQSGHAGVAVLGSARTHYSVKKALATLGLGEDAMCLIPVDADNRMDVAALRRTVAELKARRVKILALVGIAGTTETGSIDPLPELAEICRREQIWFHVDAAWGGALLLADRYKPLFRGIELADSVVIDGHKLLWVTMAQSMVLFRDAASLDALKHNANYIIRAGSGDLGQTSLEGSRRFDALKLWMSFKLFGLRGYGALLGRAGALTESMRGLIAADGDFELTSASQTFILTYRYVPAAVQASLRALLAAGRHAEVAALNGQMNDLNAALQTAQKEGGKSFVSRTVLESTAYGGEIVVLRIILTNVTTTQQHLREILDEQRQLGAGLWAGTEAI</sequence>
<evidence type="ECO:0000256" key="4">
    <source>
        <dbReference type="ARBA" id="ARBA00022898"/>
    </source>
</evidence>
<keyword evidence="8" id="KW-1185">Reference proteome</keyword>
<keyword evidence="3" id="KW-0210">Decarboxylase</keyword>
<dbReference type="PANTHER" id="PTHR45677">
    <property type="entry name" value="GLUTAMATE DECARBOXYLASE-RELATED"/>
    <property type="match status" value="1"/>
</dbReference>
<dbReference type="InterPro" id="IPR015424">
    <property type="entry name" value="PyrdxlP-dep_Trfase"/>
</dbReference>
<name>A0ABT5K347_9BURK</name>
<organism evidence="7 8">
    <name type="scientific">Janthinobacterium fluminis</name>
    <dbReference type="NCBI Taxonomy" id="2987524"/>
    <lineage>
        <taxon>Bacteria</taxon>
        <taxon>Pseudomonadati</taxon>
        <taxon>Pseudomonadota</taxon>
        <taxon>Betaproteobacteria</taxon>
        <taxon>Burkholderiales</taxon>
        <taxon>Oxalobacteraceae</taxon>
        <taxon>Janthinobacterium</taxon>
    </lineage>
</organism>
<dbReference type="Proteomes" id="UP001221208">
    <property type="component" value="Unassembled WGS sequence"/>
</dbReference>
<dbReference type="InterPro" id="IPR015422">
    <property type="entry name" value="PyrdxlP-dep_Trfase_small"/>
</dbReference>
<dbReference type="RefSeq" id="WP_273672093.1">
    <property type="nucleotide sequence ID" value="NZ_JAQQXR010000006.1"/>
</dbReference>
<dbReference type="SUPFAM" id="SSF53383">
    <property type="entry name" value="PLP-dependent transferases"/>
    <property type="match status" value="1"/>
</dbReference>
<evidence type="ECO:0000256" key="1">
    <source>
        <dbReference type="ARBA" id="ARBA00001933"/>
    </source>
</evidence>